<reference evidence="2 3" key="1">
    <citation type="submission" date="2017-06" db="EMBL/GenBank/DDBJ databases">
        <authorList>
            <person name="Kim H.J."/>
            <person name="Triplett B.A."/>
        </authorList>
    </citation>
    <scope>NUCLEOTIDE SEQUENCE [LARGE SCALE GENOMIC DNA]</scope>
    <source>
        <strain evidence="2 3">DSM 43151</strain>
    </source>
</reference>
<protein>
    <submittedName>
        <fullName evidence="2">Uncharacterized protein</fullName>
    </submittedName>
</protein>
<organism evidence="2 3">
    <name type="scientific">Actinoplanes regularis</name>
    <dbReference type="NCBI Taxonomy" id="52697"/>
    <lineage>
        <taxon>Bacteria</taxon>
        <taxon>Bacillati</taxon>
        <taxon>Actinomycetota</taxon>
        <taxon>Actinomycetes</taxon>
        <taxon>Micromonosporales</taxon>
        <taxon>Micromonosporaceae</taxon>
        <taxon>Actinoplanes</taxon>
    </lineage>
</organism>
<evidence type="ECO:0000313" key="3">
    <source>
        <dbReference type="Proteomes" id="UP000198415"/>
    </source>
</evidence>
<dbReference type="OrthoDB" id="3297831at2"/>
<dbReference type="AlphaFoldDB" id="A0A239GUI1"/>
<gene>
    <name evidence="2" type="ORF">SAMN06264365_12265</name>
</gene>
<evidence type="ECO:0000313" key="2">
    <source>
        <dbReference type="EMBL" id="SNS72535.1"/>
    </source>
</evidence>
<proteinExistence type="predicted"/>
<dbReference type="InterPro" id="IPR045677">
    <property type="entry name" value="DUF6197"/>
</dbReference>
<dbReference type="EMBL" id="FZNR01000022">
    <property type="protein sequence ID" value="SNS72535.1"/>
    <property type="molecule type" value="Genomic_DNA"/>
</dbReference>
<feature type="region of interest" description="Disordered" evidence="1">
    <location>
        <begin position="1"/>
        <end position="20"/>
    </location>
</feature>
<keyword evidence="3" id="KW-1185">Reference proteome</keyword>
<dbReference type="Proteomes" id="UP000198415">
    <property type="component" value="Unassembled WGS sequence"/>
</dbReference>
<evidence type="ECO:0000256" key="1">
    <source>
        <dbReference type="SAM" id="MobiDB-lite"/>
    </source>
</evidence>
<accession>A0A239GUI1</accession>
<sequence>MKATHQPTTTPTTDPERPSTLLRGAADYLSTHGWTQHQFYDLTADTKGPFPPACTSGAIMTAATGRCLASGICTLDGDENPETLTAMRAMRFFADWIDGGYIPAEGYPASSIDVIGDWNDYDGRTLDEVIECLTDAANDWETTNHTGGTR</sequence>
<dbReference type="RefSeq" id="WP_089297861.1">
    <property type="nucleotide sequence ID" value="NZ_BOMU01000100.1"/>
</dbReference>
<name>A0A239GUI1_9ACTN</name>
<feature type="compositionally biased region" description="Low complexity" evidence="1">
    <location>
        <begin position="1"/>
        <end position="13"/>
    </location>
</feature>
<dbReference type="Pfam" id="PF19698">
    <property type="entry name" value="DUF6197"/>
    <property type="match status" value="1"/>
</dbReference>